<proteinExistence type="predicted"/>
<dbReference type="AlphaFoldDB" id="C7Q514"/>
<name>C7Q514_CATAD</name>
<dbReference type="Proteomes" id="UP000000851">
    <property type="component" value="Chromosome"/>
</dbReference>
<dbReference type="InParanoid" id="C7Q514"/>
<reference evidence="1 2" key="1">
    <citation type="journal article" date="2009" name="Stand. Genomic Sci.">
        <title>Complete genome sequence of Catenulispora acidiphila type strain (ID 139908).</title>
        <authorList>
            <person name="Copeland A."/>
            <person name="Lapidus A."/>
            <person name="Glavina Del Rio T."/>
            <person name="Nolan M."/>
            <person name="Lucas S."/>
            <person name="Chen F."/>
            <person name="Tice H."/>
            <person name="Cheng J.F."/>
            <person name="Bruce D."/>
            <person name="Goodwin L."/>
            <person name="Pitluck S."/>
            <person name="Mikhailova N."/>
            <person name="Pati A."/>
            <person name="Ivanova N."/>
            <person name="Mavromatis K."/>
            <person name="Chen A."/>
            <person name="Palaniappan K."/>
            <person name="Chain P."/>
            <person name="Land M."/>
            <person name="Hauser L."/>
            <person name="Chang Y.J."/>
            <person name="Jeffries C.D."/>
            <person name="Chertkov O."/>
            <person name="Brettin T."/>
            <person name="Detter J.C."/>
            <person name="Han C."/>
            <person name="Ali Z."/>
            <person name="Tindall B.J."/>
            <person name="Goker M."/>
            <person name="Bristow J."/>
            <person name="Eisen J.A."/>
            <person name="Markowitz V."/>
            <person name="Hugenholtz P."/>
            <person name="Kyrpides N.C."/>
            <person name="Klenk H.P."/>
        </authorList>
    </citation>
    <scope>NUCLEOTIDE SEQUENCE [LARGE SCALE GENOMIC DNA]</scope>
    <source>
        <strain evidence="2">DSM 44928 / JCM 14897 / NBRC 102108 / NRRL B-24433 / ID139908</strain>
    </source>
</reference>
<accession>C7Q514</accession>
<dbReference type="HOGENOM" id="CLU_2354616_0_0_11"/>
<gene>
    <name evidence="1" type="ordered locus">Caci_5102</name>
</gene>
<keyword evidence="2" id="KW-1185">Reference proteome</keyword>
<dbReference type="EMBL" id="CP001700">
    <property type="protein sequence ID" value="ACU73962.1"/>
    <property type="molecule type" value="Genomic_DNA"/>
</dbReference>
<evidence type="ECO:0000313" key="1">
    <source>
        <dbReference type="EMBL" id="ACU73962.1"/>
    </source>
</evidence>
<protein>
    <submittedName>
        <fullName evidence="1">Uncharacterized protein</fullName>
    </submittedName>
</protein>
<dbReference type="KEGG" id="cai:Caci_5102"/>
<sequence>MAPVSGILFTMSRVDTTLLPLRAGPMMQRLASIGGILSRPANAAAADKPKRVRSDSDPCVTYVASGSASDLVRCRHSVSDLSSVARLQPSSVKTVG</sequence>
<organism evidence="1 2">
    <name type="scientific">Catenulispora acidiphila (strain DSM 44928 / JCM 14897 / NBRC 102108 / NRRL B-24433 / ID139908)</name>
    <dbReference type="NCBI Taxonomy" id="479433"/>
    <lineage>
        <taxon>Bacteria</taxon>
        <taxon>Bacillati</taxon>
        <taxon>Actinomycetota</taxon>
        <taxon>Actinomycetes</taxon>
        <taxon>Catenulisporales</taxon>
        <taxon>Catenulisporaceae</taxon>
        <taxon>Catenulispora</taxon>
    </lineage>
</organism>
<evidence type="ECO:0000313" key="2">
    <source>
        <dbReference type="Proteomes" id="UP000000851"/>
    </source>
</evidence>
<dbReference type="STRING" id="479433.Caci_5102"/>